<evidence type="ECO:0000259" key="18">
    <source>
        <dbReference type="Pfam" id="PF07715"/>
    </source>
</evidence>
<dbReference type="Pfam" id="PF07715">
    <property type="entry name" value="Plug"/>
    <property type="match status" value="1"/>
</dbReference>
<evidence type="ECO:0000256" key="16">
    <source>
        <dbReference type="RuleBase" id="RU003357"/>
    </source>
</evidence>
<dbReference type="Proteomes" id="UP000198418">
    <property type="component" value="Unassembled WGS sequence"/>
</dbReference>
<keyword evidence="9" id="KW-0406">Ion transport</keyword>
<dbReference type="InterPro" id="IPR010917">
    <property type="entry name" value="TonB_rcpt_CS"/>
</dbReference>
<dbReference type="PANTHER" id="PTHR32552:SF82">
    <property type="entry name" value="FCUA PROTEIN"/>
    <property type="match status" value="1"/>
</dbReference>
<dbReference type="GO" id="GO:0038023">
    <property type="term" value="F:signaling receptor activity"/>
    <property type="evidence" value="ECO:0007669"/>
    <property type="project" value="InterPro"/>
</dbReference>
<keyword evidence="5" id="KW-0410">Iron transport</keyword>
<evidence type="ECO:0000313" key="20">
    <source>
        <dbReference type="Proteomes" id="UP000198418"/>
    </source>
</evidence>
<name>A0A212QZ96_RHOAC</name>
<keyword evidence="6 14" id="KW-0812">Transmembrane</keyword>
<dbReference type="SUPFAM" id="SSF56935">
    <property type="entry name" value="Porins"/>
    <property type="match status" value="1"/>
</dbReference>
<dbReference type="PANTHER" id="PTHR32552">
    <property type="entry name" value="FERRICHROME IRON RECEPTOR-RELATED"/>
    <property type="match status" value="1"/>
</dbReference>
<evidence type="ECO:0000256" key="13">
    <source>
        <dbReference type="ARBA" id="ARBA00023237"/>
    </source>
</evidence>
<dbReference type="InterPro" id="IPR000531">
    <property type="entry name" value="Beta-barrel_TonB"/>
</dbReference>
<evidence type="ECO:0000256" key="9">
    <source>
        <dbReference type="ARBA" id="ARBA00023065"/>
    </source>
</evidence>
<evidence type="ECO:0000256" key="5">
    <source>
        <dbReference type="ARBA" id="ARBA00022496"/>
    </source>
</evidence>
<dbReference type="PROSITE" id="PS01156">
    <property type="entry name" value="TONB_DEPENDENT_REC_2"/>
    <property type="match status" value="1"/>
</dbReference>
<comment type="similarity">
    <text evidence="2 14 16">Belongs to the TonB-dependent receptor family.</text>
</comment>
<dbReference type="InterPro" id="IPR039426">
    <property type="entry name" value="TonB-dep_rcpt-like"/>
</dbReference>
<dbReference type="EMBL" id="FYDG01000002">
    <property type="protein sequence ID" value="SNB64951.1"/>
    <property type="molecule type" value="Genomic_DNA"/>
</dbReference>
<evidence type="ECO:0000313" key="19">
    <source>
        <dbReference type="EMBL" id="SNB64951.1"/>
    </source>
</evidence>
<keyword evidence="8" id="KW-0408">Iron</keyword>
<keyword evidence="4 14" id="KW-1134">Transmembrane beta strand</keyword>
<reference evidence="20" key="1">
    <citation type="submission" date="2017-06" db="EMBL/GenBank/DDBJ databases">
        <authorList>
            <person name="Varghese N."/>
            <person name="Submissions S."/>
        </authorList>
    </citation>
    <scope>NUCLEOTIDE SEQUENCE [LARGE SCALE GENOMIC DNA]</scope>
    <source>
        <strain evidence="20">DSM 137</strain>
    </source>
</reference>
<dbReference type="GO" id="GO:0015344">
    <property type="term" value="F:siderophore uptake transmembrane transporter activity"/>
    <property type="evidence" value="ECO:0007669"/>
    <property type="project" value="TreeGrafter"/>
</dbReference>
<dbReference type="CDD" id="cd01347">
    <property type="entry name" value="ligand_gated_channel"/>
    <property type="match status" value="1"/>
</dbReference>
<organism evidence="19 20">
    <name type="scientific">Rhodoblastus acidophilus</name>
    <name type="common">Rhodopseudomonas acidophila</name>
    <dbReference type="NCBI Taxonomy" id="1074"/>
    <lineage>
        <taxon>Bacteria</taxon>
        <taxon>Pseudomonadati</taxon>
        <taxon>Pseudomonadota</taxon>
        <taxon>Alphaproteobacteria</taxon>
        <taxon>Hyphomicrobiales</taxon>
        <taxon>Rhodoblastaceae</taxon>
        <taxon>Rhodoblastus</taxon>
    </lineage>
</organism>
<dbReference type="InterPro" id="IPR036942">
    <property type="entry name" value="Beta-barrel_TonB_sf"/>
</dbReference>
<keyword evidence="11 14" id="KW-0472">Membrane</keyword>
<keyword evidence="7" id="KW-0732">Signal</keyword>
<evidence type="ECO:0000256" key="7">
    <source>
        <dbReference type="ARBA" id="ARBA00022729"/>
    </source>
</evidence>
<dbReference type="PROSITE" id="PS52016">
    <property type="entry name" value="TONB_DEPENDENT_REC_3"/>
    <property type="match status" value="1"/>
</dbReference>
<evidence type="ECO:0000256" key="10">
    <source>
        <dbReference type="ARBA" id="ARBA00023077"/>
    </source>
</evidence>
<proteinExistence type="inferred from homology"/>
<evidence type="ECO:0000256" key="3">
    <source>
        <dbReference type="ARBA" id="ARBA00022448"/>
    </source>
</evidence>
<comment type="subcellular location">
    <subcellularLocation>
        <location evidence="1 14">Cell outer membrane</location>
        <topology evidence="1 14">Multi-pass membrane protein</topology>
    </subcellularLocation>
</comment>
<evidence type="ECO:0000256" key="6">
    <source>
        <dbReference type="ARBA" id="ARBA00022692"/>
    </source>
</evidence>
<feature type="domain" description="TonB-dependent receptor-like beta-barrel" evidence="17">
    <location>
        <begin position="326"/>
        <end position="757"/>
    </location>
</feature>
<evidence type="ECO:0000256" key="2">
    <source>
        <dbReference type="ARBA" id="ARBA00009810"/>
    </source>
</evidence>
<keyword evidence="13 14" id="KW-0998">Cell outer membrane</keyword>
<evidence type="ECO:0000256" key="4">
    <source>
        <dbReference type="ARBA" id="ARBA00022452"/>
    </source>
</evidence>
<keyword evidence="10 16" id="KW-0798">TonB box</keyword>
<gene>
    <name evidence="19" type="ORF">SAMN06265338_102123</name>
</gene>
<dbReference type="InterPro" id="IPR010105">
    <property type="entry name" value="TonB_sidphr_rcpt"/>
</dbReference>
<keyword evidence="12" id="KW-0675">Receptor</keyword>
<dbReference type="GO" id="GO:0015891">
    <property type="term" value="P:siderophore transport"/>
    <property type="evidence" value="ECO:0007669"/>
    <property type="project" value="InterPro"/>
</dbReference>
<evidence type="ECO:0000256" key="11">
    <source>
        <dbReference type="ARBA" id="ARBA00023136"/>
    </source>
</evidence>
<evidence type="ECO:0000256" key="8">
    <source>
        <dbReference type="ARBA" id="ARBA00023004"/>
    </source>
</evidence>
<evidence type="ECO:0000256" key="12">
    <source>
        <dbReference type="ARBA" id="ARBA00023170"/>
    </source>
</evidence>
<evidence type="ECO:0000259" key="17">
    <source>
        <dbReference type="Pfam" id="PF00593"/>
    </source>
</evidence>
<keyword evidence="20" id="KW-1185">Reference proteome</keyword>
<feature type="short sequence motif" description="TonB C-terminal box" evidence="15">
    <location>
        <begin position="779"/>
        <end position="796"/>
    </location>
</feature>
<dbReference type="AlphaFoldDB" id="A0A212QZ96"/>
<dbReference type="InterPro" id="IPR012910">
    <property type="entry name" value="Plug_dom"/>
</dbReference>
<accession>A0A212QZ96</accession>
<dbReference type="InterPro" id="IPR037066">
    <property type="entry name" value="Plug_dom_sf"/>
</dbReference>
<sequence>MRGVAEDAARPVLEARWSECLLAPENPSCTAARAAGVTLLAALFAPARSPDGMPMPLSSPRAASFPARSRRGALLIATALLACPHAAPALAEDAQEVPPLDVNAARAAESAAAARPLTGKAEEGYRQTRVNMGPLGDRKVLDLPFTVHTIPEALIVNQDVQTFSELTKYIPSLQQQGHPGLEFGPPVIRGLVADDTSANTRVDGMNVRGDTQLPISLYQSFEVLTGPSGALYGFSYPAGTLNGVLKRPTAAPQLNATLGYVSAGQAEFGIDFGGPVPETNGVLGYRLNLLHSAGPAYVDGSALKRDALGLGVDVNLTPDTKIELNANRYRYEQDGLPAGFAYKGGAVALPAALDPTKQGYGQRWSALIAQTDITDAKIIHHFNQDWSVEAGVLRQQADRWFNNRLTNTLNGDGTYKATYSSSASLSTVVSNLLNVNGVVYTGPLKHELVFGTNGFRLDAYSLASSATNTLGAKIPLYDPQVYSTFTPNWAGAKYLASTITQQSLVQNDTVHFNDQWSLMLGLSESWLDTASYGAAAPHTRQSEYVENAALSPVTALMFKPREDVSTYVSYSSSVQSNTAPSTGVANPNAALEPLRSWQVEGGAKAELRNVDLTSAIFYVERPYSATDADGYYKNLGNQDDLGAEFTARGKVTDDLTLVGGVTWLDTKLTDMKGGNALNNGHQVVGIPRWQGNVLAEYAIPELRGLTGVLNLHYTGKRAADAENYSWAAGYFTTDLGARYETHVGAQTLTFRFMVENLFDEKYWASINGDMSGVNGATNTAYLGAPRTYKASMSVNF</sequence>
<evidence type="ECO:0000256" key="1">
    <source>
        <dbReference type="ARBA" id="ARBA00004571"/>
    </source>
</evidence>
<evidence type="ECO:0000256" key="14">
    <source>
        <dbReference type="PROSITE-ProRule" id="PRU01360"/>
    </source>
</evidence>
<protein>
    <submittedName>
        <fullName evidence="19">Iron complex outermembrane recepter protein</fullName>
    </submittedName>
</protein>
<dbReference type="NCBIfam" id="TIGR01783">
    <property type="entry name" value="TonB-siderophor"/>
    <property type="match status" value="1"/>
</dbReference>
<dbReference type="Pfam" id="PF00593">
    <property type="entry name" value="TonB_dep_Rec_b-barrel"/>
    <property type="match status" value="1"/>
</dbReference>
<dbReference type="GO" id="GO:0009279">
    <property type="term" value="C:cell outer membrane"/>
    <property type="evidence" value="ECO:0007669"/>
    <property type="project" value="UniProtKB-SubCell"/>
</dbReference>
<dbReference type="Gene3D" id="2.40.170.20">
    <property type="entry name" value="TonB-dependent receptor, beta-barrel domain"/>
    <property type="match status" value="1"/>
</dbReference>
<keyword evidence="3 14" id="KW-0813">Transport</keyword>
<feature type="domain" description="TonB-dependent receptor plug" evidence="18">
    <location>
        <begin position="140"/>
        <end position="240"/>
    </location>
</feature>
<dbReference type="Gene3D" id="2.170.130.10">
    <property type="entry name" value="TonB-dependent receptor, plug domain"/>
    <property type="match status" value="1"/>
</dbReference>
<evidence type="ECO:0000256" key="15">
    <source>
        <dbReference type="PROSITE-ProRule" id="PRU10144"/>
    </source>
</evidence>